<accession>A0ABU1VQL8</accession>
<dbReference type="Proteomes" id="UP001267878">
    <property type="component" value="Unassembled WGS sequence"/>
</dbReference>
<sequence>MAHDPQHFVSGATVVGGEHRAERGKSHIEAGVAVGQCFGVGHFEVDPESLGAGAR</sequence>
<organism evidence="2 3">
    <name type="scientific">Agrilutibacter niabensis</name>
    <dbReference type="NCBI Taxonomy" id="380628"/>
    <lineage>
        <taxon>Bacteria</taxon>
        <taxon>Pseudomonadati</taxon>
        <taxon>Pseudomonadota</taxon>
        <taxon>Gammaproteobacteria</taxon>
        <taxon>Lysobacterales</taxon>
        <taxon>Lysobacteraceae</taxon>
        <taxon>Agrilutibacter</taxon>
    </lineage>
</organism>
<gene>
    <name evidence="2" type="ORF">J2X04_002167</name>
</gene>
<reference evidence="2 3" key="1">
    <citation type="submission" date="2023-07" db="EMBL/GenBank/DDBJ databases">
        <title>Sorghum-associated microbial communities from plants grown in Nebraska, USA.</title>
        <authorList>
            <person name="Schachtman D."/>
        </authorList>
    </citation>
    <scope>NUCLEOTIDE SEQUENCE [LARGE SCALE GENOMIC DNA]</scope>
    <source>
        <strain evidence="2 3">BE187</strain>
    </source>
</reference>
<dbReference type="EMBL" id="JAVDVW010000002">
    <property type="protein sequence ID" value="MDR7099786.1"/>
    <property type="molecule type" value="Genomic_DNA"/>
</dbReference>
<evidence type="ECO:0000313" key="2">
    <source>
        <dbReference type="EMBL" id="MDR7099786.1"/>
    </source>
</evidence>
<evidence type="ECO:0000256" key="1">
    <source>
        <dbReference type="SAM" id="MobiDB-lite"/>
    </source>
</evidence>
<comment type="caution">
    <text evidence="2">The sequence shown here is derived from an EMBL/GenBank/DDBJ whole genome shotgun (WGS) entry which is preliminary data.</text>
</comment>
<feature type="region of interest" description="Disordered" evidence="1">
    <location>
        <begin position="1"/>
        <end position="22"/>
    </location>
</feature>
<evidence type="ECO:0000313" key="3">
    <source>
        <dbReference type="Proteomes" id="UP001267878"/>
    </source>
</evidence>
<keyword evidence="3" id="KW-1185">Reference proteome</keyword>
<name>A0ABU1VQL8_9GAMM</name>
<proteinExistence type="predicted"/>
<protein>
    <submittedName>
        <fullName evidence="2">Uncharacterized protein</fullName>
    </submittedName>
</protein>